<reference evidence="2" key="2">
    <citation type="submission" date="2025-09" db="UniProtKB">
        <authorList>
            <consortium name="Ensembl"/>
        </authorList>
    </citation>
    <scope>IDENTIFICATION</scope>
</reference>
<dbReference type="PANTHER" id="PTHR21765">
    <property type="entry name" value="SIMILAR TO CHROMODOMAIN-HELICASE-DNA-BINDING PROTEIN 1 (CHD-1)"/>
    <property type="match status" value="1"/>
</dbReference>
<reference evidence="2" key="1">
    <citation type="submission" date="2025-08" db="UniProtKB">
        <authorList>
            <consortium name="Ensembl"/>
        </authorList>
    </citation>
    <scope>IDENTIFICATION</scope>
</reference>
<dbReference type="Proteomes" id="UP000694391">
    <property type="component" value="Unplaced"/>
</dbReference>
<evidence type="ECO:0000256" key="1">
    <source>
        <dbReference type="SAM" id="MobiDB-lite"/>
    </source>
</evidence>
<protein>
    <submittedName>
        <fullName evidence="2">Uncharacterized protein</fullName>
    </submittedName>
</protein>
<dbReference type="PANTHER" id="PTHR21765:SF1">
    <property type="entry name" value="CHD1 HELICAL C-TERMINAL DOMAIN CONTAINING PROTEIN 1"/>
    <property type="match status" value="1"/>
</dbReference>
<dbReference type="GeneTree" id="ENSGT00390000003769"/>
<sequence>MAACIHSGQRTLLTLWRITSDGTTAVWCGCPSPGWDIQGLANLHLSMCPTKSKEAACDPFLPGWVLNTRQILKGKGGCALPPLAVVLPCRMLWRFVSLFSELEAKQLRRLYKYTKSNQTAKLLVAVCPLDAPESSLLADQEDNLPKLCSAWGLPNNISGMKERLSKMQAPHGEASLLGELTSLTRVRKGSLRKLPHKTKPKRKQIEEAPETPETCP</sequence>
<dbReference type="Ensembl" id="ENSCAFT00020012833.1">
    <property type="protein sequence ID" value="ENSCAFP00020011063.1"/>
    <property type="gene ID" value="ENSCAFG00020008958.1"/>
</dbReference>
<dbReference type="AlphaFoldDB" id="A0A8C0K775"/>
<keyword evidence="3" id="KW-1185">Reference proteome</keyword>
<feature type="region of interest" description="Disordered" evidence="1">
    <location>
        <begin position="188"/>
        <end position="216"/>
    </location>
</feature>
<feature type="compositionally biased region" description="Basic residues" evidence="1">
    <location>
        <begin position="188"/>
        <end position="202"/>
    </location>
</feature>
<proteinExistence type="predicted"/>
<dbReference type="InterPro" id="IPR039880">
    <property type="entry name" value="CHCT1-like"/>
</dbReference>
<organism evidence="2 3">
    <name type="scientific">Canis lupus dingo</name>
    <name type="common">dingo</name>
    <dbReference type="NCBI Taxonomy" id="286419"/>
    <lineage>
        <taxon>Eukaryota</taxon>
        <taxon>Metazoa</taxon>
        <taxon>Chordata</taxon>
        <taxon>Craniata</taxon>
        <taxon>Vertebrata</taxon>
        <taxon>Euteleostomi</taxon>
        <taxon>Mammalia</taxon>
        <taxon>Eutheria</taxon>
        <taxon>Laurasiatheria</taxon>
        <taxon>Carnivora</taxon>
        <taxon>Caniformia</taxon>
        <taxon>Canidae</taxon>
        <taxon>Canis</taxon>
    </lineage>
</organism>
<name>A0A8C0K775_CANLU</name>
<accession>A0A8C0K775</accession>
<evidence type="ECO:0000313" key="2">
    <source>
        <dbReference type="Ensembl" id="ENSCAFP00020011063.1"/>
    </source>
</evidence>
<evidence type="ECO:0000313" key="3">
    <source>
        <dbReference type="Proteomes" id="UP000694391"/>
    </source>
</evidence>